<evidence type="ECO:0000313" key="11">
    <source>
        <dbReference type="Proteomes" id="UP000008493"/>
    </source>
</evidence>
<keyword evidence="7" id="KW-0819">tRNA processing</keyword>
<feature type="compositionally biased region" description="Basic and acidic residues" evidence="9">
    <location>
        <begin position="426"/>
        <end position="435"/>
    </location>
</feature>
<evidence type="ECO:0000256" key="3">
    <source>
        <dbReference type="ARBA" id="ARBA00005043"/>
    </source>
</evidence>
<keyword evidence="6" id="KW-0963">Cytoplasm</keyword>
<dbReference type="HOGENOM" id="CLU_031345_1_0_1"/>
<name>K5X763_AGABU</name>
<evidence type="ECO:0000313" key="10">
    <source>
        <dbReference type="EMBL" id="EKM83721.1"/>
    </source>
</evidence>
<dbReference type="Pfam" id="PF05625">
    <property type="entry name" value="PAXNEB"/>
    <property type="match status" value="1"/>
</dbReference>
<keyword evidence="8" id="KW-0539">Nucleus</keyword>
<dbReference type="eggNOG" id="KOG3949">
    <property type="taxonomic scope" value="Eukaryota"/>
</dbReference>
<dbReference type="RefSeq" id="XP_007325033.1">
    <property type="nucleotide sequence ID" value="XM_007324971.1"/>
</dbReference>
<dbReference type="GO" id="GO:0002098">
    <property type="term" value="P:tRNA wobble uridine modification"/>
    <property type="evidence" value="ECO:0007669"/>
    <property type="project" value="InterPro"/>
</dbReference>
<dbReference type="KEGG" id="abp:AGABI1DRAFT51125"/>
<feature type="region of interest" description="Disordered" evidence="9">
    <location>
        <begin position="1"/>
        <end position="36"/>
    </location>
</feature>
<dbReference type="InterPro" id="IPR027417">
    <property type="entry name" value="P-loop_NTPase"/>
</dbReference>
<protein>
    <recommendedName>
        <fullName evidence="5">Elongator complex protein 4</fullName>
    </recommendedName>
</protein>
<comment type="pathway">
    <text evidence="3">tRNA modification; 5-methoxycarbonylmethyl-2-thiouridine-tRNA biosynthesis.</text>
</comment>
<keyword evidence="11" id="KW-1185">Reference proteome</keyword>
<gene>
    <name evidence="10" type="ORF">AGABI1DRAFT_51125</name>
</gene>
<feature type="compositionally biased region" description="Low complexity" evidence="9">
    <location>
        <begin position="19"/>
        <end position="36"/>
    </location>
</feature>
<evidence type="ECO:0000256" key="1">
    <source>
        <dbReference type="ARBA" id="ARBA00004123"/>
    </source>
</evidence>
<evidence type="ECO:0000256" key="6">
    <source>
        <dbReference type="ARBA" id="ARBA00022490"/>
    </source>
</evidence>
<dbReference type="OrthoDB" id="289162at2759"/>
<dbReference type="Proteomes" id="UP000008493">
    <property type="component" value="Unassembled WGS sequence"/>
</dbReference>
<dbReference type="OMA" id="NTTMWDD"/>
<dbReference type="UniPathway" id="UPA00988"/>
<dbReference type="CDD" id="cd19494">
    <property type="entry name" value="Elp4"/>
    <property type="match status" value="1"/>
</dbReference>
<dbReference type="GeneID" id="18829945"/>
<organism evidence="10 11">
    <name type="scientific">Agaricus bisporus var. burnettii (strain JB137-S8 / ATCC MYA-4627 / FGSC 10392)</name>
    <name type="common">White button mushroom</name>
    <dbReference type="NCBI Taxonomy" id="597362"/>
    <lineage>
        <taxon>Eukaryota</taxon>
        <taxon>Fungi</taxon>
        <taxon>Dikarya</taxon>
        <taxon>Basidiomycota</taxon>
        <taxon>Agaricomycotina</taxon>
        <taxon>Agaricomycetes</taxon>
        <taxon>Agaricomycetidae</taxon>
        <taxon>Agaricales</taxon>
        <taxon>Agaricineae</taxon>
        <taxon>Agaricaceae</taxon>
        <taxon>Agaricus</taxon>
    </lineage>
</organism>
<reference evidence="11" key="1">
    <citation type="journal article" date="2012" name="Proc. Natl. Acad. Sci. U.S.A.">
        <title>Genome sequence of the button mushroom Agaricus bisporus reveals mechanisms governing adaptation to a humic-rich ecological niche.</title>
        <authorList>
            <person name="Morin E."/>
            <person name="Kohler A."/>
            <person name="Baker A.R."/>
            <person name="Foulongne-Oriol M."/>
            <person name="Lombard V."/>
            <person name="Nagy L.G."/>
            <person name="Ohm R.A."/>
            <person name="Patyshakuliyeva A."/>
            <person name="Brun A."/>
            <person name="Aerts A.L."/>
            <person name="Bailey A.M."/>
            <person name="Billette C."/>
            <person name="Coutinho P.M."/>
            <person name="Deakin G."/>
            <person name="Doddapaneni H."/>
            <person name="Floudas D."/>
            <person name="Grimwood J."/>
            <person name="Hilden K."/>
            <person name="Kuees U."/>
            <person name="LaButti K.M."/>
            <person name="Lapidus A."/>
            <person name="Lindquist E.A."/>
            <person name="Lucas S.M."/>
            <person name="Murat C."/>
            <person name="Riley R.W."/>
            <person name="Salamov A.A."/>
            <person name="Schmutz J."/>
            <person name="Subramanian V."/>
            <person name="Woesten H.A.B."/>
            <person name="Xu J."/>
            <person name="Eastwood D.C."/>
            <person name="Foster G.D."/>
            <person name="Sonnenberg A.S."/>
            <person name="Cullen D."/>
            <person name="de Vries R.P."/>
            <person name="Lundell T."/>
            <person name="Hibbett D.S."/>
            <person name="Henrissat B."/>
            <person name="Burton K.S."/>
            <person name="Kerrigan R.W."/>
            <person name="Challen M.P."/>
            <person name="Grigoriev I.V."/>
            <person name="Martin F."/>
        </authorList>
    </citation>
    <scope>NUCLEOTIDE SEQUENCE [LARGE SCALE GENOMIC DNA]</scope>
    <source>
        <strain evidence="11">JB137-S8 / ATCC MYA-4627 / FGSC 10392</strain>
    </source>
</reference>
<feature type="region of interest" description="Disordered" evidence="9">
    <location>
        <begin position="406"/>
        <end position="435"/>
    </location>
</feature>
<evidence type="ECO:0000256" key="5">
    <source>
        <dbReference type="ARBA" id="ARBA00020265"/>
    </source>
</evidence>
<evidence type="ECO:0000256" key="7">
    <source>
        <dbReference type="ARBA" id="ARBA00022694"/>
    </source>
</evidence>
<dbReference type="GO" id="GO:0033588">
    <property type="term" value="C:elongator holoenzyme complex"/>
    <property type="evidence" value="ECO:0007669"/>
    <property type="project" value="InterPro"/>
</dbReference>
<dbReference type="GO" id="GO:0008023">
    <property type="term" value="C:transcription elongation factor complex"/>
    <property type="evidence" value="ECO:0007669"/>
    <property type="project" value="TreeGrafter"/>
</dbReference>
<dbReference type="STRING" id="597362.K5X763"/>
<dbReference type="InterPro" id="IPR008728">
    <property type="entry name" value="Elongator_complex_protein_4"/>
</dbReference>
<dbReference type="Gene3D" id="3.40.50.300">
    <property type="entry name" value="P-loop containing nucleotide triphosphate hydrolases"/>
    <property type="match status" value="1"/>
</dbReference>
<evidence type="ECO:0000256" key="4">
    <source>
        <dbReference type="ARBA" id="ARBA00007573"/>
    </source>
</evidence>
<evidence type="ECO:0000256" key="8">
    <source>
        <dbReference type="ARBA" id="ARBA00023242"/>
    </source>
</evidence>
<dbReference type="AlphaFoldDB" id="K5X763"/>
<dbReference type="PANTHER" id="PTHR12896:SF1">
    <property type="entry name" value="ELONGATOR COMPLEX PROTEIN 4"/>
    <property type="match status" value="1"/>
</dbReference>
<dbReference type="PANTHER" id="PTHR12896">
    <property type="entry name" value="PAX6 NEIGHBOR PROTEIN PAXNEB"/>
    <property type="match status" value="1"/>
</dbReference>
<sequence length="435" mass="46863">MSSFKRKGSAKSPTLPSYSGTRPCPTSSSTTITSTGIPSLDDILGGGLPLSCSMLILAPDYHSSYGSLVQKYFVAEGLASGHRVVLVDSDPKNFVRDLMWYQSNSTTAGSRGSSGDRSGRSGDSDAEAEQTTDGDQKIKIAWRYEQMKRFQTSVEPMSASSDDYCHTFDLSMRVPDSIIEAAREAGNLIYLEVGYGTETRSTSEVLGKLFDILISKEAGGSPIRICIPSLGSPFWGSLTSEDLSFFLHSFRSALRRHPAACGSVGLPPHISTEAWGGTGWRQRLGWLADAAVCLEAFSADPSLSKTFPSHHGVVHVEAVPMPHMLVAPSDRFSTLRGLSATSSASGGGGENNLAFKCTRKRLIFETLHLDLEGGVSERRTTPAVSSDITRVASSSEGVVHLAVSLEEEGVKSEDKPKKKKKSVGFRTDRPDVYDF</sequence>
<proteinExistence type="inferred from homology"/>
<evidence type="ECO:0000256" key="2">
    <source>
        <dbReference type="ARBA" id="ARBA00004496"/>
    </source>
</evidence>
<dbReference type="FunCoup" id="K5X763">
    <property type="interactions" value="536"/>
</dbReference>
<feature type="region of interest" description="Disordered" evidence="9">
    <location>
        <begin position="105"/>
        <end position="133"/>
    </location>
</feature>
<comment type="similarity">
    <text evidence="4">Belongs to the ELP4 family.</text>
</comment>
<comment type="subcellular location">
    <subcellularLocation>
        <location evidence="2">Cytoplasm</location>
    </subcellularLocation>
    <subcellularLocation>
        <location evidence="1">Nucleus</location>
    </subcellularLocation>
</comment>
<accession>K5X763</accession>
<dbReference type="InParanoid" id="K5X763"/>
<dbReference type="GO" id="GO:0005737">
    <property type="term" value="C:cytoplasm"/>
    <property type="evidence" value="ECO:0007669"/>
    <property type="project" value="UniProtKB-SubCell"/>
</dbReference>
<evidence type="ECO:0000256" key="9">
    <source>
        <dbReference type="SAM" id="MobiDB-lite"/>
    </source>
</evidence>
<dbReference type="EMBL" id="JH971385">
    <property type="protein sequence ID" value="EKM83721.1"/>
    <property type="molecule type" value="Genomic_DNA"/>
</dbReference>